<keyword evidence="1" id="KW-0472">Membrane</keyword>
<feature type="transmembrane region" description="Helical" evidence="1">
    <location>
        <begin position="79"/>
        <end position="98"/>
    </location>
</feature>
<evidence type="ECO:0000256" key="1">
    <source>
        <dbReference type="SAM" id="Phobius"/>
    </source>
</evidence>
<name>A0A557QSR3_9RHOO</name>
<dbReference type="EMBL" id="VMNK01000010">
    <property type="protein sequence ID" value="TVO55939.1"/>
    <property type="molecule type" value="Genomic_DNA"/>
</dbReference>
<accession>A0A557QSR3</accession>
<dbReference type="Proteomes" id="UP000319502">
    <property type="component" value="Unassembled WGS sequence"/>
</dbReference>
<keyword evidence="1" id="KW-1133">Transmembrane helix</keyword>
<reference evidence="2 3" key="1">
    <citation type="submission" date="2019-07" db="EMBL/GenBank/DDBJ databases">
        <title>The pathways for chlorine oxyanion respiration interact through the shared metabolite chlorate.</title>
        <authorList>
            <person name="Barnum T.P."/>
            <person name="Cheng Y."/>
            <person name="Hill K.A."/>
            <person name="Lucas L.N."/>
            <person name="Carlson H.K."/>
            <person name="Coates J.D."/>
        </authorList>
    </citation>
    <scope>NUCLEOTIDE SEQUENCE [LARGE SCALE GENOMIC DNA]</scope>
    <source>
        <strain evidence="2 3">SFB-3</strain>
    </source>
</reference>
<sequence length="149" mass="16045">MILTPLYVGLLALINHFARGKVSNISFVVVTLWLDGAHLVYPLFRVGHLLDAQQPTSFMAALLAGSIVALLGLLRTSWVLGAIAGALSHAAIDLLLFARGDPPQLGEGHWIELALTALCAWLLFQYAIGFVRRRTKPHIDAPAPDGETG</sequence>
<feature type="transmembrane region" description="Helical" evidence="1">
    <location>
        <begin position="110"/>
        <end position="131"/>
    </location>
</feature>
<keyword evidence="1" id="KW-0812">Transmembrane</keyword>
<organism evidence="2 3">
    <name type="scientific">Denitromonas halophila</name>
    <dbReference type="NCBI Taxonomy" id="1629404"/>
    <lineage>
        <taxon>Bacteria</taxon>
        <taxon>Pseudomonadati</taxon>
        <taxon>Pseudomonadota</taxon>
        <taxon>Betaproteobacteria</taxon>
        <taxon>Rhodocyclales</taxon>
        <taxon>Zoogloeaceae</taxon>
        <taxon>Denitromonas</taxon>
    </lineage>
</organism>
<dbReference type="OrthoDB" id="272996at2"/>
<gene>
    <name evidence="2" type="ORF">FHP91_12075</name>
</gene>
<proteinExistence type="predicted"/>
<protein>
    <submittedName>
        <fullName evidence="2">Uncharacterized protein</fullName>
    </submittedName>
</protein>
<evidence type="ECO:0000313" key="2">
    <source>
        <dbReference type="EMBL" id="TVO55939.1"/>
    </source>
</evidence>
<feature type="transmembrane region" description="Helical" evidence="1">
    <location>
        <begin position="25"/>
        <end position="44"/>
    </location>
</feature>
<dbReference type="RefSeq" id="WP_144309848.1">
    <property type="nucleotide sequence ID" value="NZ_VMNK01000010.1"/>
</dbReference>
<comment type="caution">
    <text evidence="2">The sequence shown here is derived from an EMBL/GenBank/DDBJ whole genome shotgun (WGS) entry which is preliminary data.</text>
</comment>
<keyword evidence="3" id="KW-1185">Reference proteome</keyword>
<dbReference type="AlphaFoldDB" id="A0A557QSR3"/>
<evidence type="ECO:0000313" key="3">
    <source>
        <dbReference type="Proteomes" id="UP000319502"/>
    </source>
</evidence>
<feature type="transmembrane region" description="Helical" evidence="1">
    <location>
        <begin position="56"/>
        <end position="74"/>
    </location>
</feature>